<keyword evidence="1" id="KW-0472">Membrane</keyword>
<gene>
    <name evidence="2" type="ORF">FOF52_14560</name>
</gene>
<feature type="transmembrane region" description="Helical" evidence="1">
    <location>
        <begin position="45"/>
        <end position="65"/>
    </location>
</feature>
<keyword evidence="3" id="KW-1185">Reference proteome</keyword>
<dbReference type="RefSeq" id="WP_248590513.1">
    <property type="nucleotide sequence ID" value="NZ_BAABEB010000005.1"/>
</dbReference>
<evidence type="ECO:0000313" key="3">
    <source>
        <dbReference type="Proteomes" id="UP000832041"/>
    </source>
</evidence>
<sequence length="114" mass="11972">MNLLLNAFVRMQTSAMVPLNTDVRNNPWGEEITLPSGAFSSIDTLFAWGRGVVVVIGIIGVLFCAGKMAVGKFGRSDLAAEGVGGLVWTILGISLMLIAVPLITALLPNLGTET</sequence>
<evidence type="ECO:0008006" key="4">
    <source>
        <dbReference type="Google" id="ProtNLM"/>
    </source>
</evidence>
<accession>A0ABY4L3J8</accession>
<keyword evidence="1" id="KW-1133">Transmembrane helix</keyword>
<proteinExistence type="predicted"/>
<name>A0ABY4L3J8_THEAE</name>
<organism evidence="2 3">
    <name type="scientific">Thermobifida alba</name>
    <name type="common">Thermomonospora alba</name>
    <dbReference type="NCBI Taxonomy" id="53522"/>
    <lineage>
        <taxon>Bacteria</taxon>
        <taxon>Bacillati</taxon>
        <taxon>Actinomycetota</taxon>
        <taxon>Actinomycetes</taxon>
        <taxon>Streptosporangiales</taxon>
        <taxon>Nocardiopsidaceae</taxon>
        <taxon>Thermobifida</taxon>
    </lineage>
</organism>
<protein>
    <recommendedName>
        <fullName evidence="4">Integral membrane protein</fullName>
    </recommendedName>
</protein>
<evidence type="ECO:0000313" key="2">
    <source>
        <dbReference type="EMBL" id="UPT22034.1"/>
    </source>
</evidence>
<dbReference type="EMBL" id="CP051627">
    <property type="protein sequence ID" value="UPT22034.1"/>
    <property type="molecule type" value="Genomic_DNA"/>
</dbReference>
<keyword evidence="1" id="KW-0812">Transmembrane</keyword>
<dbReference type="Proteomes" id="UP000832041">
    <property type="component" value="Chromosome"/>
</dbReference>
<feature type="transmembrane region" description="Helical" evidence="1">
    <location>
        <begin position="86"/>
        <end position="107"/>
    </location>
</feature>
<evidence type="ECO:0000256" key="1">
    <source>
        <dbReference type="SAM" id="Phobius"/>
    </source>
</evidence>
<reference evidence="2 3" key="1">
    <citation type="submission" date="2020-04" db="EMBL/GenBank/DDBJ databases">
        <title>Thermobifida alba genome sequencing and assembly.</title>
        <authorList>
            <person name="Luzics S."/>
            <person name="Horvath B."/>
            <person name="Nagy I."/>
            <person name="Toth A."/>
            <person name="Nagy I."/>
            <person name="Kukolya J."/>
        </authorList>
    </citation>
    <scope>NUCLEOTIDE SEQUENCE [LARGE SCALE GENOMIC DNA]</scope>
    <source>
        <strain evidence="2 3">DSM 43795</strain>
    </source>
</reference>